<dbReference type="OrthoDB" id="9798188at2"/>
<dbReference type="GO" id="GO:0050660">
    <property type="term" value="F:flavin adenine dinucleotide binding"/>
    <property type="evidence" value="ECO:0007669"/>
    <property type="project" value="InterPro"/>
</dbReference>
<dbReference type="PROSITE" id="PS51371">
    <property type="entry name" value="CBS"/>
    <property type="match status" value="1"/>
</dbReference>
<name>A0A317ZJ83_9BACT</name>
<organism evidence="11 12">
    <name type="scientific">Coraliomargarita sinensis</name>
    <dbReference type="NCBI Taxonomy" id="2174842"/>
    <lineage>
        <taxon>Bacteria</taxon>
        <taxon>Pseudomonadati</taxon>
        <taxon>Verrucomicrobiota</taxon>
        <taxon>Opitutia</taxon>
        <taxon>Puniceicoccales</taxon>
        <taxon>Coraliomargaritaceae</taxon>
        <taxon>Coraliomargarita</taxon>
    </lineage>
</organism>
<dbReference type="AlphaFoldDB" id="A0A317ZJ83"/>
<dbReference type="SMART" id="SM00116">
    <property type="entry name" value="CBS"/>
    <property type="match status" value="2"/>
</dbReference>
<dbReference type="Gene3D" id="3.10.580.10">
    <property type="entry name" value="CBS-domain"/>
    <property type="match status" value="1"/>
</dbReference>
<dbReference type="InterPro" id="IPR000644">
    <property type="entry name" value="CBS_dom"/>
</dbReference>
<dbReference type="SUPFAM" id="SSF54631">
    <property type="entry name" value="CBS-domain pair"/>
    <property type="match status" value="1"/>
</dbReference>
<feature type="transmembrane region" description="Helical" evidence="9">
    <location>
        <begin position="100"/>
        <end position="120"/>
    </location>
</feature>
<keyword evidence="5 9" id="KW-1133">Transmembrane helix</keyword>
<evidence type="ECO:0000313" key="11">
    <source>
        <dbReference type="EMBL" id="PXA05685.1"/>
    </source>
</evidence>
<keyword evidence="7 9" id="KW-0472">Membrane</keyword>
<evidence type="ECO:0000259" key="10">
    <source>
        <dbReference type="PROSITE" id="PS51371"/>
    </source>
</evidence>
<evidence type="ECO:0000256" key="3">
    <source>
        <dbReference type="ARBA" id="ARBA00022692"/>
    </source>
</evidence>
<dbReference type="Pfam" id="PF01595">
    <property type="entry name" value="CNNM"/>
    <property type="match status" value="1"/>
</dbReference>
<dbReference type="GO" id="GO:0005886">
    <property type="term" value="C:plasma membrane"/>
    <property type="evidence" value="ECO:0007669"/>
    <property type="project" value="UniProtKB-SubCell"/>
</dbReference>
<evidence type="ECO:0000256" key="7">
    <source>
        <dbReference type="ARBA" id="ARBA00023136"/>
    </source>
</evidence>
<dbReference type="FunCoup" id="A0A317ZJ83">
    <property type="interactions" value="94"/>
</dbReference>
<dbReference type="InterPro" id="IPR044751">
    <property type="entry name" value="Ion_transp-like_CBS"/>
</dbReference>
<dbReference type="PANTHER" id="PTHR43099">
    <property type="entry name" value="UPF0053 PROTEIN YRKA"/>
    <property type="match status" value="1"/>
</dbReference>
<evidence type="ECO:0000313" key="12">
    <source>
        <dbReference type="Proteomes" id="UP000247099"/>
    </source>
</evidence>
<dbReference type="Gene3D" id="3.30.465.10">
    <property type="match status" value="1"/>
</dbReference>
<dbReference type="InParanoid" id="A0A317ZJ83"/>
<dbReference type="InterPro" id="IPR005170">
    <property type="entry name" value="Transptr-assoc_dom"/>
</dbReference>
<dbReference type="InterPro" id="IPR002550">
    <property type="entry name" value="CNNM"/>
</dbReference>
<evidence type="ECO:0000256" key="5">
    <source>
        <dbReference type="ARBA" id="ARBA00022989"/>
    </source>
</evidence>
<keyword evidence="4" id="KW-0677">Repeat</keyword>
<dbReference type="Pfam" id="PF00571">
    <property type="entry name" value="CBS"/>
    <property type="match status" value="2"/>
</dbReference>
<keyword evidence="2" id="KW-1003">Cell membrane</keyword>
<accession>A0A317ZJ83</accession>
<dbReference type="Pfam" id="PF03471">
    <property type="entry name" value="CorC_HlyC"/>
    <property type="match status" value="1"/>
</dbReference>
<evidence type="ECO:0000256" key="2">
    <source>
        <dbReference type="ARBA" id="ARBA00022475"/>
    </source>
</evidence>
<keyword evidence="3 9" id="KW-0812">Transmembrane</keyword>
<dbReference type="InterPro" id="IPR051676">
    <property type="entry name" value="UPF0053_domain"/>
</dbReference>
<keyword evidence="12" id="KW-1185">Reference proteome</keyword>
<evidence type="ECO:0000256" key="8">
    <source>
        <dbReference type="PROSITE-ProRule" id="PRU00703"/>
    </source>
</evidence>
<dbReference type="SMART" id="SM01091">
    <property type="entry name" value="CorC_HlyC"/>
    <property type="match status" value="1"/>
</dbReference>
<dbReference type="PANTHER" id="PTHR43099:SF5">
    <property type="entry name" value="HLYC_CORC FAMILY TRANSPORTER"/>
    <property type="match status" value="1"/>
</dbReference>
<dbReference type="Proteomes" id="UP000247099">
    <property type="component" value="Unassembled WGS sequence"/>
</dbReference>
<comment type="caution">
    <text evidence="11">The sequence shown here is derived from an EMBL/GenBank/DDBJ whole genome shotgun (WGS) entry which is preliminary data.</text>
</comment>
<feature type="domain" description="CBS" evidence="10">
    <location>
        <begin position="283"/>
        <end position="340"/>
    </location>
</feature>
<dbReference type="SUPFAM" id="SSF56176">
    <property type="entry name" value="FAD-binding/transporter-associated domain-like"/>
    <property type="match status" value="1"/>
</dbReference>
<feature type="transmembrane region" description="Helical" evidence="9">
    <location>
        <begin position="6"/>
        <end position="27"/>
    </location>
</feature>
<comment type="subcellular location">
    <subcellularLocation>
        <location evidence="1">Cell membrane</location>
        <topology evidence="1">Multi-pass membrane protein</topology>
    </subcellularLocation>
</comment>
<evidence type="ECO:0000256" key="4">
    <source>
        <dbReference type="ARBA" id="ARBA00022737"/>
    </source>
</evidence>
<dbReference type="InterPro" id="IPR016169">
    <property type="entry name" value="FAD-bd_PCMH_sub2"/>
</dbReference>
<proteinExistence type="predicted"/>
<sequence>MSASWSSFLISSLTVSIMLVLHGFIVMCEISLMKLRYGEVDDEQFEALKKNKGISRLIENSDLSGRVLRFSKTLCTVAVGLLLIPWVADLFVLIDLSLEPNRWVVILVAFTCAVSVHFVFAEILPRGLAMRDPVLGLKRSYRVLLAFQVATYPLMQFFRVLKRGLYRIIGVEVKDEFNPLDLDVQIRAMGEDSQSISSLVRRIMDRTMNMRGLVVHDVLLPRSQVVICDLEEDIRTNLDRMKEAGHTRYPLCKGSLDDCVGLIHIKDIFRWREPVSQIDLINLKRNVAVFPLNTPLEEALQRMLRARFHMALAMDQFGGVVGVITLESILEELVGEIQDEFDSEEEQIIALPKEGSYRISALTPVHDVEQALDLEIENDDVSTFGGLITGELGRIPDQGEILDLYNMRVTIEQVDERRVISTRVEVIATPES</sequence>
<evidence type="ECO:0000256" key="9">
    <source>
        <dbReference type="SAM" id="Phobius"/>
    </source>
</evidence>
<feature type="transmembrane region" description="Helical" evidence="9">
    <location>
        <begin position="74"/>
        <end position="94"/>
    </location>
</feature>
<protein>
    <recommendedName>
        <fullName evidence="10">CBS domain-containing protein</fullName>
    </recommendedName>
</protein>
<evidence type="ECO:0000256" key="6">
    <source>
        <dbReference type="ARBA" id="ARBA00023122"/>
    </source>
</evidence>
<evidence type="ECO:0000256" key="1">
    <source>
        <dbReference type="ARBA" id="ARBA00004651"/>
    </source>
</evidence>
<feature type="transmembrane region" description="Helical" evidence="9">
    <location>
        <begin position="141"/>
        <end position="158"/>
    </location>
</feature>
<dbReference type="EMBL" id="QHJQ01000001">
    <property type="protein sequence ID" value="PXA05685.1"/>
    <property type="molecule type" value="Genomic_DNA"/>
</dbReference>
<keyword evidence="6 8" id="KW-0129">CBS domain</keyword>
<reference evidence="11 12" key="1">
    <citation type="submission" date="2018-05" db="EMBL/GenBank/DDBJ databases">
        <title>Coraliomargarita sinensis sp. nov., isolated from a marine solar saltern.</title>
        <authorList>
            <person name="Zhou L.Y."/>
        </authorList>
    </citation>
    <scope>NUCLEOTIDE SEQUENCE [LARGE SCALE GENOMIC DNA]</scope>
    <source>
        <strain evidence="11 12">WN38</strain>
    </source>
</reference>
<dbReference type="RefSeq" id="WP_110129763.1">
    <property type="nucleotide sequence ID" value="NZ_QHJQ01000001.1"/>
</dbReference>
<dbReference type="InterPro" id="IPR036318">
    <property type="entry name" value="FAD-bd_PCMH-like_sf"/>
</dbReference>
<dbReference type="InterPro" id="IPR046342">
    <property type="entry name" value="CBS_dom_sf"/>
</dbReference>
<dbReference type="CDD" id="cd04590">
    <property type="entry name" value="CBS_pair_CorC_HlyC_assoc"/>
    <property type="match status" value="1"/>
</dbReference>
<gene>
    <name evidence="11" type="ORF">DDZ13_02090</name>
</gene>